<dbReference type="InterPro" id="IPR036938">
    <property type="entry name" value="PAP2/HPO_sf"/>
</dbReference>
<organism evidence="2 3">
    <name type="scientific">Chitinophaga tropicalis</name>
    <dbReference type="NCBI Taxonomy" id="2683588"/>
    <lineage>
        <taxon>Bacteria</taxon>
        <taxon>Pseudomonadati</taxon>
        <taxon>Bacteroidota</taxon>
        <taxon>Chitinophagia</taxon>
        <taxon>Chitinophagales</taxon>
        <taxon>Chitinophagaceae</taxon>
        <taxon>Chitinophaga</taxon>
    </lineage>
</organism>
<dbReference type="Proteomes" id="UP000461730">
    <property type="component" value="Unassembled WGS sequence"/>
</dbReference>
<keyword evidence="1" id="KW-1133">Transmembrane helix</keyword>
<protein>
    <recommendedName>
        <fullName evidence="4">PAP2 superfamily protein</fullName>
    </recommendedName>
</protein>
<evidence type="ECO:0000256" key="1">
    <source>
        <dbReference type="SAM" id="Phobius"/>
    </source>
</evidence>
<evidence type="ECO:0000313" key="2">
    <source>
        <dbReference type="EMBL" id="MVT07231.1"/>
    </source>
</evidence>
<reference evidence="2 3" key="1">
    <citation type="submission" date="2019-12" db="EMBL/GenBank/DDBJ databases">
        <title>Chitinophaga sp. strain ysch24 (GDMCC 1.1355), whole genome shotgun sequence.</title>
        <authorList>
            <person name="Zhang X."/>
        </authorList>
    </citation>
    <scope>NUCLEOTIDE SEQUENCE [LARGE SCALE GENOMIC DNA]</scope>
    <source>
        <strain evidence="3">ysch24</strain>
    </source>
</reference>
<gene>
    <name evidence="2" type="ORF">GO493_03090</name>
</gene>
<feature type="transmembrane region" description="Helical" evidence="1">
    <location>
        <begin position="70"/>
        <end position="95"/>
    </location>
</feature>
<evidence type="ECO:0000313" key="3">
    <source>
        <dbReference type="Proteomes" id="UP000461730"/>
    </source>
</evidence>
<keyword evidence="1" id="KW-0472">Membrane</keyword>
<dbReference type="AlphaFoldDB" id="A0A7K1TYP4"/>
<proteinExistence type="predicted"/>
<feature type="transmembrane region" description="Helical" evidence="1">
    <location>
        <begin position="107"/>
        <end position="124"/>
    </location>
</feature>
<feature type="transmembrane region" description="Helical" evidence="1">
    <location>
        <begin position="133"/>
        <end position="151"/>
    </location>
</feature>
<feature type="transmembrane region" description="Helical" evidence="1">
    <location>
        <begin position="211"/>
        <end position="229"/>
    </location>
</feature>
<comment type="caution">
    <text evidence="2">The sequence shown here is derived from an EMBL/GenBank/DDBJ whole genome shotgun (WGS) entry which is preliminary data.</text>
</comment>
<dbReference type="SUPFAM" id="SSF48317">
    <property type="entry name" value="Acid phosphatase/Vanadium-dependent haloperoxidase"/>
    <property type="match status" value="1"/>
</dbReference>
<keyword evidence="1" id="KW-0812">Transmembrane</keyword>
<feature type="transmembrane region" description="Helical" evidence="1">
    <location>
        <begin position="186"/>
        <end position="205"/>
    </location>
</feature>
<sequence length="230" mass="25831">MEQVTIPATNNTRQEQPEFSPVLRFVSEVIAYLSHPLFIPLIVTIVMVNALPEYFVVFKHDSVRLVYDKLVLRVISITIFFPLLTVMIARALNFVESLKMESKKDRIIPYVANTIYFFWAYYAFKREGIAPPFFNAFFLGVFIAVIMSMVANTYFKISMHTVGWGGVLGFLLMLMTGMHMNISQPLIAAFLVSGIVATSRLILSAHTPGEIYAGFIVGILSQLIAYGIVG</sequence>
<keyword evidence="3" id="KW-1185">Reference proteome</keyword>
<name>A0A7K1TYP4_9BACT</name>
<dbReference type="RefSeq" id="WP_157304638.1">
    <property type="nucleotide sequence ID" value="NZ_WRXN01000001.1"/>
</dbReference>
<dbReference type="EMBL" id="WRXN01000001">
    <property type="protein sequence ID" value="MVT07231.1"/>
    <property type="molecule type" value="Genomic_DNA"/>
</dbReference>
<evidence type="ECO:0008006" key="4">
    <source>
        <dbReference type="Google" id="ProtNLM"/>
    </source>
</evidence>
<feature type="transmembrane region" description="Helical" evidence="1">
    <location>
        <begin position="37"/>
        <end position="58"/>
    </location>
</feature>
<dbReference type="CDD" id="cd01610">
    <property type="entry name" value="PAP2_like"/>
    <property type="match status" value="1"/>
</dbReference>
<accession>A0A7K1TYP4</accession>